<proteinExistence type="predicted"/>
<dbReference type="AlphaFoldDB" id="A0A194XN00"/>
<feature type="signal peptide" evidence="2">
    <location>
        <begin position="1"/>
        <end position="20"/>
    </location>
</feature>
<feature type="transmembrane region" description="Helical" evidence="1">
    <location>
        <begin position="129"/>
        <end position="147"/>
    </location>
</feature>
<feature type="transmembrane region" description="Helical" evidence="1">
    <location>
        <begin position="488"/>
        <end position="510"/>
    </location>
</feature>
<dbReference type="OrthoDB" id="5392263at2759"/>
<dbReference type="EMBL" id="KQ947408">
    <property type="protein sequence ID" value="KUJ21152.1"/>
    <property type="molecule type" value="Genomic_DNA"/>
</dbReference>
<evidence type="ECO:0000313" key="4">
    <source>
        <dbReference type="Proteomes" id="UP000070700"/>
    </source>
</evidence>
<feature type="transmembrane region" description="Helical" evidence="1">
    <location>
        <begin position="457"/>
        <end position="476"/>
    </location>
</feature>
<protein>
    <submittedName>
        <fullName evidence="3">Uncharacterized protein</fullName>
    </submittedName>
</protein>
<dbReference type="GeneID" id="28827929"/>
<dbReference type="Proteomes" id="UP000070700">
    <property type="component" value="Unassembled WGS sequence"/>
</dbReference>
<feature type="transmembrane region" description="Helical" evidence="1">
    <location>
        <begin position="418"/>
        <end position="445"/>
    </location>
</feature>
<evidence type="ECO:0000313" key="3">
    <source>
        <dbReference type="EMBL" id="KUJ21152.1"/>
    </source>
</evidence>
<keyword evidence="2" id="KW-0732">Signal</keyword>
<evidence type="ECO:0000256" key="2">
    <source>
        <dbReference type="SAM" id="SignalP"/>
    </source>
</evidence>
<feature type="transmembrane region" description="Helical" evidence="1">
    <location>
        <begin position="153"/>
        <end position="173"/>
    </location>
</feature>
<reference evidence="3 4" key="1">
    <citation type="submission" date="2015-10" db="EMBL/GenBank/DDBJ databases">
        <title>Full genome of DAOMC 229536 Phialocephala scopiformis, a fungal endophyte of spruce producing the potent anti-insectan compound rugulosin.</title>
        <authorList>
            <consortium name="DOE Joint Genome Institute"/>
            <person name="Walker A.K."/>
            <person name="Frasz S.L."/>
            <person name="Seifert K.A."/>
            <person name="Miller J.D."/>
            <person name="Mondo S.J."/>
            <person name="Labutti K."/>
            <person name="Lipzen A."/>
            <person name="Dockter R."/>
            <person name="Kennedy M."/>
            <person name="Grigoriev I.V."/>
            <person name="Spatafora J.W."/>
        </authorList>
    </citation>
    <scope>NUCLEOTIDE SEQUENCE [LARGE SCALE GENOMIC DNA]</scope>
    <source>
        <strain evidence="3 4">CBS 120377</strain>
    </source>
</reference>
<evidence type="ECO:0000256" key="1">
    <source>
        <dbReference type="SAM" id="Phobius"/>
    </source>
</evidence>
<sequence length="694" mass="76992">MTRLLNLILALSLTSRVVSAYNTQTCCDLAKNDSQFIGLVPVNQTCGQQYSSSLAPAEPLYVSYAFCSSRCSGIELSRASNPNQWAASIVQFILPSVIFSMTIPRRKKIEFDYLFEFEWPRKLTRCKGVNDAVQLLVSLVCFAVILVPVTIDSIMWIVSIMVGAGNMIVGGLYEAHLDYRIVRFVRDMGETVGEEEVRVKRELLVTITSGNLMLEKGKPLEAITRSIVIPGKDEPKEGKEKARSRLLNLLGAQTSFGNAVGSPVLFYLGAFVYTILDLRTDPSSEDSAISLGFGIEWMVIVHVAIVSGCLLASNNPSTSAGIVGSGHEALDCRPPILKRAGTLKSHRSGEDPKTASHRERKRFYHLIFGWSNAYETEFQPVSLWGRGSNKMQWVEETQAYKSPDGKFKDLMTITPLGWVFKILLPALTFIVLPPASGAVVAYVTPPIGMGCRSLSCTVYACCQVIVTILATIRCAVDDGSYGRVLKHLFTGWRFVALSSLFWFGSFMAAIGGMTMQTIGVYRNCVCYAVSSSWWNIKHINPMINLATDTQAARDSSVYWIWMGSVATMFMAWTTYVGWWYQKLIRRRFTDAVKEMFEPEPIEGVELRRMDGGAGDTVEIEFVGEGERDKGRDSMTVPLLRMDSARSWATSTNEAIDPARLSPRLDADGWGSVRGVQRLRADSQVPLLRVSLDKS</sequence>
<gene>
    <name evidence="3" type="ORF">LY89DRAFT_715422</name>
</gene>
<keyword evidence="1" id="KW-1133">Transmembrane helix</keyword>
<name>A0A194XN00_MOLSC</name>
<feature type="chain" id="PRO_5008268429" evidence="2">
    <location>
        <begin position="21"/>
        <end position="694"/>
    </location>
</feature>
<feature type="transmembrane region" description="Helical" evidence="1">
    <location>
        <begin position="246"/>
        <end position="276"/>
    </location>
</feature>
<dbReference type="KEGG" id="psco:LY89DRAFT_715422"/>
<organism evidence="3 4">
    <name type="scientific">Mollisia scopiformis</name>
    <name type="common">Conifer needle endophyte fungus</name>
    <name type="synonym">Phialocephala scopiformis</name>
    <dbReference type="NCBI Taxonomy" id="149040"/>
    <lineage>
        <taxon>Eukaryota</taxon>
        <taxon>Fungi</taxon>
        <taxon>Dikarya</taxon>
        <taxon>Ascomycota</taxon>
        <taxon>Pezizomycotina</taxon>
        <taxon>Leotiomycetes</taxon>
        <taxon>Helotiales</taxon>
        <taxon>Mollisiaceae</taxon>
        <taxon>Mollisia</taxon>
    </lineage>
</organism>
<dbReference type="InParanoid" id="A0A194XN00"/>
<dbReference type="RefSeq" id="XP_018075507.1">
    <property type="nucleotide sequence ID" value="XM_018218203.1"/>
</dbReference>
<keyword evidence="1" id="KW-0472">Membrane</keyword>
<keyword evidence="1" id="KW-0812">Transmembrane</keyword>
<accession>A0A194XN00</accession>
<feature type="transmembrane region" description="Helical" evidence="1">
    <location>
        <begin position="288"/>
        <end position="312"/>
    </location>
</feature>
<feature type="transmembrane region" description="Helical" evidence="1">
    <location>
        <begin position="558"/>
        <end position="580"/>
    </location>
</feature>
<keyword evidence="4" id="KW-1185">Reference proteome</keyword>